<sequence>MSSADKVFMSLNKREIYRNLQDRGIHAVVLNQHSGRVTAKRVFDTFSPGVEEELVEFVDDVQDGRIIVFAVLDEASKGLTWRGRNKLRELGSRWSEKIAYRDMWALVTRKGGLKLAETYSNVATADTGYEWGGPCSSGRTSTSRRTSVTACSWADERNEARRLFCRSNDGYGAMCDCDVTSWKDVFFHADDQLHKNLASKQLYKDLGIAILATDRPHYLYRTLKSLWEAPGLNRDKVAVYADTHHQGIMDVCKLFGVHLVVAQQPGNSSAIRIRNKFQRILGDLFMAKFPEGTVPPEDTSKDAVPPFACTSILILEDDIEVSVDIFKFLHEVSPIMERDPTVMGISSFNFFGFRDVANNLTQLYRTDQVNNLALYLTSKVVHKELAPKWMPVDSTREWYRALIDVVAEKPGRAIVYPEVPRARHRAYSGITINGGVQYNLFRDHVLALTTDYQFQKEEIERLELSQYEAWQLNTLKASEPISFDFCKHDFLYSHDPVIMFVNHNDSREGESDWHYAMKCLKTWDIYMEAGWKGVWQFHFHGHLLSVVAYPTSPFR</sequence>
<protein>
    <recommendedName>
        <fullName evidence="13">Alpha-1,3-mannosyl-glycoprotein 2-beta-N-acetylglucosaminyltransferase</fullName>
        <shortName evidence="13">GNT-I</shortName>
        <shortName evidence="13">GlcNAc-T I</shortName>
        <ecNumber evidence="13">2.4.1.101</ecNumber>
    </recommendedName>
    <alternativeName>
        <fullName evidence="13">N-glycosyl-oligosaccharide-glycoprotein N-acetylglucosaminyltransferase I</fullName>
    </alternativeName>
</protein>
<accession>A0A423U806</accession>
<evidence type="ECO:0000256" key="6">
    <source>
        <dbReference type="ARBA" id="ARBA00022692"/>
    </source>
</evidence>
<comment type="caution">
    <text evidence="15">The sequence shown here is derived from an EMBL/GenBank/DDBJ whole genome shotgun (WGS) entry which is preliminary data.</text>
</comment>
<dbReference type="InterPro" id="IPR029044">
    <property type="entry name" value="Nucleotide-diphossugar_trans"/>
</dbReference>
<keyword evidence="8 13" id="KW-0735">Signal-anchor</keyword>
<evidence type="ECO:0000256" key="12">
    <source>
        <dbReference type="ARBA" id="ARBA00023211"/>
    </source>
</evidence>
<dbReference type="GO" id="GO:0003827">
    <property type="term" value="F:alpha-1,3-mannosylglycoprotein 2-beta-N-acetylglucosaminyltransferase activity"/>
    <property type="evidence" value="ECO:0007669"/>
    <property type="project" value="UniProtKB-UniRule"/>
</dbReference>
<keyword evidence="7 13" id="KW-0479">Metal-binding</keyword>
<dbReference type="Gene3D" id="3.90.550.10">
    <property type="entry name" value="Spore Coat Polysaccharide Biosynthesis Protein SpsA, Chain A"/>
    <property type="match status" value="1"/>
</dbReference>
<dbReference type="Pfam" id="PF03071">
    <property type="entry name" value="GNT-I"/>
    <property type="match status" value="1"/>
</dbReference>
<evidence type="ECO:0000256" key="13">
    <source>
        <dbReference type="RuleBase" id="RU368119"/>
    </source>
</evidence>
<keyword evidence="16" id="KW-1185">Reference proteome</keyword>
<evidence type="ECO:0000256" key="1">
    <source>
        <dbReference type="ARBA" id="ARBA00004323"/>
    </source>
</evidence>
<dbReference type="PANTHER" id="PTHR46396:SF1">
    <property type="entry name" value="PROTEIN O-LINKED-MANNOSE BETA-1,2-N-ACETYLGLUCOSAMINYLTRANSFERASE 1"/>
    <property type="match status" value="1"/>
</dbReference>
<comment type="catalytic activity">
    <reaction evidence="13">
        <text>N(4)-(alpha-D-Man-(1-&gt;3)-[alpha-D-Man-(1-&gt;3)-[alpha-D-Man-(1-&gt;6)]-alpha-D-Man-(1-&gt;6)]-beta-D-Man-(1-&gt;4)-beta-D-GlcNAc-(1-&gt;4)-beta-D-GlcNAc)-L-asparaginyl-[protein] (N-glucan mannose isomer 5A1,2) + UDP-N-acetyl-alpha-D-glucosamine = N(4)-{beta-D-GlcNAc-(1-&gt;2)-alpha-D-Man-(1-&gt;3)-[alpha-D-Man-(1-&gt;3)-[alpha-D-Man-(1-&gt;6)]-alpha-D-Man-(1-&gt;6)]-beta-D-Man-(1-&gt;4)-beta-D-GlcNAc-(1-&gt;4)-beta-D-GlcNAc}-L-asparaginyl-[protein] + UDP + H(+)</text>
        <dbReference type="Rhea" id="RHEA:11456"/>
        <dbReference type="Rhea" id="RHEA-COMP:14367"/>
        <dbReference type="Rhea" id="RHEA-COMP:14368"/>
        <dbReference type="ChEBI" id="CHEBI:15378"/>
        <dbReference type="ChEBI" id="CHEBI:57705"/>
        <dbReference type="ChEBI" id="CHEBI:58223"/>
        <dbReference type="ChEBI" id="CHEBI:59087"/>
        <dbReference type="ChEBI" id="CHEBI:60625"/>
        <dbReference type="EC" id="2.4.1.101"/>
    </reaction>
</comment>
<evidence type="ECO:0000256" key="9">
    <source>
        <dbReference type="ARBA" id="ARBA00022989"/>
    </source>
</evidence>
<evidence type="ECO:0000256" key="8">
    <source>
        <dbReference type="ARBA" id="ARBA00022968"/>
    </source>
</evidence>
<dbReference type="GO" id="GO:0030145">
    <property type="term" value="F:manganese ion binding"/>
    <property type="evidence" value="ECO:0007669"/>
    <property type="project" value="UniProtKB-UniRule"/>
</dbReference>
<dbReference type="UniPathway" id="UPA00378"/>
<reference evidence="15 16" key="2">
    <citation type="submission" date="2019-01" db="EMBL/GenBank/DDBJ databases">
        <title>The decoding of complex shrimp genome reveals the adaptation for benthos swimmer, frequently molting mechanism and breeding impact on genome.</title>
        <authorList>
            <person name="Sun Y."/>
            <person name="Gao Y."/>
            <person name="Yu Y."/>
        </authorList>
    </citation>
    <scope>NUCLEOTIDE SEQUENCE [LARGE SCALE GENOMIC DNA]</scope>
    <source>
        <tissue evidence="15">Muscle</tissue>
    </source>
</reference>
<evidence type="ECO:0000256" key="10">
    <source>
        <dbReference type="ARBA" id="ARBA00023034"/>
    </source>
</evidence>
<dbReference type="InterPro" id="IPR052463">
    <property type="entry name" value="O-linked_mannose_GnT"/>
</dbReference>
<evidence type="ECO:0000259" key="14">
    <source>
        <dbReference type="Pfam" id="PF15711"/>
    </source>
</evidence>
<comment type="function">
    <text evidence="13">Initiates complex N-linked carbohydrate formation. Essential for the conversion of high-mannose to hybrid and complex N-glycans.</text>
</comment>
<keyword evidence="11" id="KW-0472">Membrane</keyword>
<dbReference type="InterPro" id="IPR039477">
    <property type="entry name" value="ILEI/PANDER_dom"/>
</dbReference>
<proteinExistence type="inferred from homology"/>
<dbReference type="SUPFAM" id="SSF53448">
    <property type="entry name" value="Nucleotide-diphospho-sugar transferases"/>
    <property type="match status" value="1"/>
</dbReference>
<evidence type="ECO:0000256" key="7">
    <source>
        <dbReference type="ARBA" id="ARBA00022723"/>
    </source>
</evidence>
<evidence type="ECO:0000256" key="3">
    <source>
        <dbReference type="ARBA" id="ARBA00006492"/>
    </source>
</evidence>
<keyword evidence="12 13" id="KW-0464">Manganese</keyword>
<keyword evidence="10 13" id="KW-0333">Golgi apparatus</keyword>
<dbReference type="PROSITE" id="PS52031">
    <property type="entry name" value="GG_LECTIN"/>
    <property type="match status" value="1"/>
</dbReference>
<reference evidence="15 16" key="1">
    <citation type="submission" date="2018-04" db="EMBL/GenBank/DDBJ databases">
        <authorList>
            <person name="Zhang X."/>
            <person name="Yuan J."/>
            <person name="Li F."/>
            <person name="Xiang J."/>
        </authorList>
    </citation>
    <scope>NUCLEOTIDE SEQUENCE [LARGE SCALE GENOMIC DNA]</scope>
    <source>
        <tissue evidence="15">Muscle</tissue>
    </source>
</reference>
<evidence type="ECO:0000313" key="16">
    <source>
        <dbReference type="Proteomes" id="UP000283509"/>
    </source>
</evidence>
<dbReference type="OrthoDB" id="6361914at2759"/>
<dbReference type="GO" id="GO:0016266">
    <property type="term" value="P:protein O-linked glycosylation via N-acetyl-galactosamine"/>
    <property type="evidence" value="ECO:0007669"/>
    <property type="project" value="TreeGrafter"/>
</dbReference>
<comment type="similarity">
    <text evidence="3 13">Belongs to the glycosyltransferase 13 family.</text>
</comment>
<name>A0A423U806_PENVA</name>
<keyword evidence="5" id="KW-0808">Transferase</keyword>
<keyword evidence="6" id="KW-0812">Transmembrane</keyword>
<dbReference type="EMBL" id="QCYY01000489">
    <property type="protein sequence ID" value="ROT84844.1"/>
    <property type="molecule type" value="Genomic_DNA"/>
</dbReference>
<dbReference type="EC" id="2.4.1.101" evidence="13"/>
<dbReference type="STRING" id="6689.A0A423U806"/>
<evidence type="ECO:0000313" key="15">
    <source>
        <dbReference type="EMBL" id="ROT84844.1"/>
    </source>
</evidence>
<evidence type="ECO:0000256" key="4">
    <source>
        <dbReference type="ARBA" id="ARBA00022676"/>
    </source>
</evidence>
<dbReference type="GO" id="GO:0000139">
    <property type="term" value="C:Golgi membrane"/>
    <property type="evidence" value="ECO:0007669"/>
    <property type="project" value="UniProtKB-SubCell"/>
</dbReference>
<comment type="subcellular location">
    <subcellularLocation>
        <location evidence="1 13">Golgi apparatus membrane</location>
        <topology evidence="1 13">Single-pass type II membrane protein</topology>
    </subcellularLocation>
</comment>
<dbReference type="Proteomes" id="UP000283509">
    <property type="component" value="Unassembled WGS sequence"/>
</dbReference>
<gene>
    <name evidence="15" type="ORF">C7M84_021966</name>
</gene>
<feature type="domain" description="ILEI/PANDER" evidence="14">
    <location>
        <begin position="23"/>
        <end position="112"/>
    </location>
</feature>
<evidence type="ECO:0000256" key="2">
    <source>
        <dbReference type="ARBA" id="ARBA00004922"/>
    </source>
</evidence>
<evidence type="ECO:0000256" key="11">
    <source>
        <dbReference type="ARBA" id="ARBA00023136"/>
    </source>
</evidence>
<dbReference type="GO" id="GO:0047223">
    <property type="term" value="F:beta-1,3-galactosyl-O-glycosyl-glycoprotein beta-1,3-N-acetylglucosaminyltransferase activity"/>
    <property type="evidence" value="ECO:0007669"/>
    <property type="project" value="TreeGrafter"/>
</dbReference>
<dbReference type="PANTHER" id="PTHR46396">
    <property type="entry name" value="PROTEIN O-LINKED-MANNOSE BETA-1,2-N-ACETYLGLUCOSAMINYLTRANSFERASE 1"/>
    <property type="match status" value="1"/>
</dbReference>
<dbReference type="Pfam" id="PF15711">
    <property type="entry name" value="ILEI"/>
    <property type="match status" value="1"/>
</dbReference>
<keyword evidence="4 13" id="KW-0328">Glycosyltransferase</keyword>
<comment type="pathway">
    <text evidence="2 13">Protein modification; protein glycosylation.</text>
</comment>
<organism evidence="15 16">
    <name type="scientific">Penaeus vannamei</name>
    <name type="common">Whiteleg shrimp</name>
    <name type="synonym">Litopenaeus vannamei</name>
    <dbReference type="NCBI Taxonomy" id="6689"/>
    <lineage>
        <taxon>Eukaryota</taxon>
        <taxon>Metazoa</taxon>
        <taxon>Ecdysozoa</taxon>
        <taxon>Arthropoda</taxon>
        <taxon>Crustacea</taxon>
        <taxon>Multicrustacea</taxon>
        <taxon>Malacostraca</taxon>
        <taxon>Eumalacostraca</taxon>
        <taxon>Eucarida</taxon>
        <taxon>Decapoda</taxon>
        <taxon>Dendrobranchiata</taxon>
        <taxon>Penaeoidea</taxon>
        <taxon>Penaeidae</taxon>
        <taxon>Penaeus</taxon>
    </lineage>
</organism>
<dbReference type="InterPro" id="IPR004139">
    <property type="entry name" value="Glyco_trans_13"/>
</dbReference>
<comment type="cofactor">
    <cofactor evidence="13">
        <name>Mn(2+)</name>
        <dbReference type="ChEBI" id="CHEBI:29035"/>
    </cofactor>
    <text evidence="13">The cofactor is mostly bound to the substrate.</text>
</comment>
<evidence type="ECO:0000256" key="5">
    <source>
        <dbReference type="ARBA" id="ARBA00022679"/>
    </source>
</evidence>
<keyword evidence="9" id="KW-1133">Transmembrane helix</keyword>
<dbReference type="AlphaFoldDB" id="A0A423U806"/>